<gene>
    <name evidence="2" type="ORF">Glove_461g41</name>
</gene>
<feature type="chain" id="PRO_5017216608" description="Galactose oxidase" evidence="1">
    <location>
        <begin position="21"/>
        <end position="252"/>
    </location>
</feature>
<protein>
    <recommendedName>
        <fullName evidence="4">Galactose oxidase</fullName>
    </recommendedName>
</protein>
<dbReference type="SUPFAM" id="SSF117281">
    <property type="entry name" value="Kelch motif"/>
    <property type="match status" value="1"/>
</dbReference>
<evidence type="ECO:0000313" key="3">
    <source>
        <dbReference type="Proteomes" id="UP000266861"/>
    </source>
</evidence>
<name>A0A397GWL3_9GLOM</name>
<dbReference type="InterPro" id="IPR015915">
    <property type="entry name" value="Kelch-typ_b-propeller"/>
</dbReference>
<dbReference type="EMBL" id="PQFF01000403">
    <property type="protein sequence ID" value="RHZ52450.1"/>
    <property type="molecule type" value="Genomic_DNA"/>
</dbReference>
<sequence length="252" mass="28190">MYFSFKIIFCALLLINSILCYDPANRSDHNSSFDNNNLAWTLIPEGSLPVYTERSTAVLSLDNSTIYLYGGYMRNKITLDYDYSNLDYTYNNAASTWSTPVLGVVPPRQTIYIFGGFNATNLATYTKIFLFDVLNIRLIFLPNGIIVYIGGIEQIGSNDFTLVNMNEITTGDIDSRVHHTSVLTPDGYIIVFGGRTFTYTITQAKILSNGPFHLNSPPPIWGHTAHLFNDYMITTFGAATNTGSCVSLRYKN</sequence>
<organism evidence="2 3">
    <name type="scientific">Diversispora epigaea</name>
    <dbReference type="NCBI Taxonomy" id="1348612"/>
    <lineage>
        <taxon>Eukaryota</taxon>
        <taxon>Fungi</taxon>
        <taxon>Fungi incertae sedis</taxon>
        <taxon>Mucoromycota</taxon>
        <taxon>Glomeromycotina</taxon>
        <taxon>Glomeromycetes</taxon>
        <taxon>Diversisporales</taxon>
        <taxon>Diversisporaceae</taxon>
        <taxon>Diversispora</taxon>
    </lineage>
</organism>
<dbReference type="OrthoDB" id="432528at2759"/>
<comment type="caution">
    <text evidence="2">The sequence shown here is derived from an EMBL/GenBank/DDBJ whole genome shotgun (WGS) entry which is preliminary data.</text>
</comment>
<reference evidence="2 3" key="1">
    <citation type="submission" date="2018-08" db="EMBL/GenBank/DDBJ databases">
        <title>Genome and evolution of the arbuscular mycorrhizal fungus Diversispora epigaea (formerly Glomus versiforme) and its bacterial endosymbionts.</title>
        <authorList>
            <person name="Sun X."/>
            <person name="Fei Z."/>
            <person name="Harrison M."/>
        </authorList>
    </citation>
    <scope>NUCLEOTIDE SEQUENCE [LARGE SCALE GENOMIC DNA]</scope>
    <source>
        <strain evidence="2 3">IT104</strain>
    </source>
</reference>
<evidence type="ECO:0008006" key="4">
    <source>
        <dbReference type="Google" id="ProtNLM"/>
    </source>
</evidence>
<accession>A0A397GWL3</accession>
<feature type="signal peptide" evidence="1">
    <location>
        <begin position="1"/>
        <end position="20"/>
    </location>
</feature>
<dbReference type="Gene3D" id="2.120.10.80">
    <property type="entry name" value="Kelch-type beta propeller"/>
    <property type="match status" value="2"/>
</dbReference>
<proteinExistence type="predicted"/>
<dbReference type="AlphaFoldDB" id="A0A397GWL3"/>
<evidence type="ECO:0000256" key="1">
    <source>
        <dbReference type="SAM" id="SignalP"/>
    </source>
</evidence>
<keyword evidence="1" id="KW-0732">Signal</keyword>
<evidence type="ECO:0000313" key="2">
    <source>
        <dbReference type="EMBL" id="RHZ52450.1"/>
    </source>
</evidence>
<dbReference type="Proteomes" id="UP000266861">
    <property type="component" value="Unassembled WGS sequence"/>
</dbReference>
<keyword evidence="3" id="KW-1185">Reference proteome</keyword>